<dbReference type="AlphaFoldDB" id="A0AAW0QV42"/>
<evidence type="ECO:0000313" key="3">
    <source>
        <dbReference type="Proteomes" id="UP001392437"/>
    </source>
</evidence>
<accession>A0AAW0QV42</accession>
<feature type="compositionally biased region" description="Low complexity" evidence="1">
    <location>
        <begin position="113"/>
        <end position="153"/>
    </location>
</feature>
<dbReference type="Proteomes" id="UP001392437">
    <property type="component" value="Unassembled WGS sequence"/>
</dbReference>
<dbReference type="EMBL" id="JAQQWP010000006">
    <property type="protein sequence ID" value="KAK8114039.1"/>
    <property type="molecule type" value="Genomic_DNA"/>
</dbReference>
<feature type="compositionally biased region" description="Basic and acidic residues" evidence="1">
    <location>
        <begin position="154"/>
        <end position="168"/>
    </location>
</feature>
<name>A0AAW0QV42_9PEZI</name>
<keyword evidence="3" id="KW-1185">Reference proteome</keyword>
<feature type="region of interest" description="Disordered" evidence="1">
    <location>
        <begin position="106"/>
        <end position="174"/>
    </location>
</feature>
<sequence>MCYYKRATFSECNHSQWSPLPMRECQAQQDFRAGRNAEPCESARGHPLATLRVEGRCAACRGQADKMDERLRRVKDIISTSKQTLIGADERCRAILEDVGIDLPFSDDENEGAATPRSSPVSASATTVLSAETAASTAASTVGGESSQGGEENSLAKEFLRKRSEQKDSGLYMR</sequence>
<protein>
    <submittedName>
        <fullName evidence="2">Uncharacterized protein</fullName>
    </submittedName>
</protein>
<reference evidence="2 3" key="1">
    <citation type="submission" date="2023-01" db="EMBL/GenBank/DDBJ databases">
        <title>Analysis of 21 Apiospora genomes using comparative genomics revels a genus with tremendous synthesis potential of carbohydrate active enzymes and secondary metabolites.</title>
        <authorList>
            <person name="Sorensen T."/>
        </authorList>
    </citation>
    <scope>NUCLEOTIDE SEQUENCE [LARGE SCALE GENOMIC DNA]</scope>
    <source>
        <strain evidence="2 3">CBS 117206</strain>
    </source>
</reference>
<evidence type="ECO:0000256" key="1">
    <source>
        <dbReference type="SAM" id="MobiDB-lite"/>
    </source>
</evidence>
<organism evidence="2 3">
    <name type="scientific">Apiospora kogelbergensis</name>
    <dbReference type="NCBI Taxonomy" id="1337665"/>
    <lineage>
        <taxon>Eukaryota</taxon>
        <taxon>Fungi</taxon>
        <taxon>Dikarya</taxon>
        <taxon>Ascomycota</taxon>
        <taxon>Pezizomycotina</taxon>
        <taxon>Sordariomycetes</taxon>
        <taxon>Xylariomycetidae</taxon>
        <taxon>Amphisphaeriales</taxon>
        <taxon>Apiosporaceae</taxon>
        <taxon>Apiospora</taxon>
    </lineage>
</organism>
<gene>
    <name evidence="2" type="ORF">PG999_006108</name>
</gene>
<comment type="caution">
    <text evidence="2">The sequence shown here is derived from an EMBL/GenBank/DDBJ whole genome shotgun (WGS) entry which is preliminary data.</text>
</comment>
<proteinExistence type="predicted"/>
<evidence type="ECO:0000313" key="2">
    <source>
        <dbReference type="EMBL" id="KAK8114039.1"/>
    </source>
</evidence>